<dbReference type="InterPro" id="IPR032727">
    <property type="entry name" value="CLAMP"/>
</dbReference>
<gene>
    <name evidence="1" type="ORF">BaRGS_00037497</name>
</gene>
<dbReference type="Proteomes" id="UP001519460">
    <property type="component" value="Unassembled WGS sequence"/>
</dbReference>
<dbReference type="EMBL" id="JACVVK020000563">
    <property type="protein sequence ID" value="KAK7465959.1"/>
    <property type="molecule type" value="Genomic_DNA"/>
</dbReference>
<accession>A0ABD0J9I1</accession>
<dbReference type="PANTHER" id="PTHR28457:SF3">
    <property type="entry name" value="CILIARY-ASSOCIATED CALCIUM-BINDING COILED-COIL PROTEIN 1"/>
    <property type="match status" value="1"/>
</dbReference>
<dbReference type="AlphaFoldDB" id="A0ABD0J9I1"/>
<evidence type="ECO:0008006" key="3">
    <source>
        <dbReference type="Google" id="ProtNLM"/>
    </source>
</evidence>
<dbReference type="Pfam" id="PF14769">
    <property type="entry name" value="CLAMP"/>
    <property type="match status" value="1"/>
</dbReference>
<name>A0ABD0J9I1_9CAEN</name>
<dbReference type="PANTHER" id="PTHR28457">
    <property type="entry name" value="COILED-COIL DOMAIN-CONTAINING PROTEIN 189"/>
    <property type="match status" value="1"/>
</dbReference>
<feature type="non-terminal residue" evidence="1">
    <location>
        <position position="1"/>
    </location>
</feature>
<proteinExistence type="predicted"/>
<keyword evidence="2" id="KW-1185">Reference proteome</keyword>
<evidence type="ECO:0000313" key="2">
    <source>
        <dbReference type="Proteomes" id="UP001519460"/>
    </source>
</evidence>
<organism evidence="1 2">
    <name type="scientific">Batillaria attramentaria</name>
    <dbReference type="NCBI Taxonomy" id="370345"/>
    <lineage>
        <taxon>Eukaryota</taxon>
        <taxon>Metazoa</taxon>
        <taxon>Spiralia</taxon>
        <taxon>Lophotrochozoa</taxon>
        <taxon>Mollusca</taxon>
        <taxon>Gastropoda</taxon>
        <taxon>Caenogastropoda</taxon>
        <taxon>Sorbeoconcha</taxon>
        <taxon>Cerithioidea</taxon>
        <taxon>Batillariidae</taxon>
        <taxon>Batillaria</taxon>
    </lineage>
</organism>
<comment type="caution">
    <text evidence="1">The sequence shown here is derived from an EMBL/GenBank/DDBJ whole genome shotgun (WGS) entry which is preliminary data.</text>
</comment>
<evidence type="ECO:0000313" key="1">
    <source>
        <dbReference type="EMBL" id="KAK7465959.1"/>
    </source>
</evidence>
<protein>
    <recommendedName>
        <fullName evidence="3">Ciliary-associated calcium-binding coiled-coil protein 1</fullName>
    </recommendedName>
</protein>
<reference evidence="1 2" key="1">
    <citation type="journal article" date="2023" name="Sci. Data">
        <title>Genome assembly of the Korean intertidal mud-creeper Batillaria attramentaria.</title>
        <authorList>
            <person name="Patra A.K."/>
            <person name="Ho P.T."/>
            <person name="Jun S."/>
            <person name="Lee S.J."/>
            <person name="Kim Y."/>
            <person name="Won Y.J."/>
        </authorList>
    </citation>
    <scope>NUCLEOTIDE SEQUENCE [LARGE SCALE GENOMIC DNA]</scope>
    <source>
        <strain evidence="1">Wonlab-2016</strain>
    </source>
</reference>
<sequence>SNTKAKDRHAKDKHEGEVERKEGFLAYQVLPQDVSKELLEMDIDDMQRKICEFFKLENVSTHLQDAAIADYYTSAVWWAKEQGFNEQQMSGFFTAVHTLLENLKEKQMSLVDNVKEMKLLLVGIGTEVAGDVPGGGMEFLEPAQALAVSDYIFNSLFQHYRLYEYMFSHTQDEEIIGADLEVEVAKAASLPFPPPLDEGIDAEVYEAYVKTPPPSPTPAEEPADEGPAAEIDFSSDVFNQLTPQDVRAVVESVAAEMLGGLQNEISVKLREKENAILARINKVHKVAD</sequence>